<sequence length="232" mass="26177">SYSGPGSQSFVIWKDIPVPFIFFNWTNPADIYNPDVKLRMPKFVETDRLAMAMALFDTSLHVKKSIRELTFEGYEDPLLELASILPDFLLPTAIPFNKFGWFYTRNNSATYDGVLNMYTGRGHIQNFGKMARWNYNNESLGYQSNCNYIKGSAGDLFPPNPQKDSISIFSTDICRTLTLSFKEEVMTEGIKGYRYWGDENMLDNSAENTDAGCFCSSGSCPPKGVIDVSSCK</sequence>
<comment type="subcellular location">
    <subcellularLocation>
        <location evidence="1">Cell membrane</location>
    </subcellularLocation>
</comment>
<evidence type="ECO:0000256" key="2">
    <source>
        <dbReference type="ARBA" id="ARBA00010532"/>
    </source>
</evidence>
<dbReference type="PANTHER" id="PTHR11923">
    <property type="entry name" value="SCAVENGER RECEPTOR CLASS B TYPE-1 SR-B1"/>
    <property type="match status" value="1"/>
</dbReference>
<feature type="non-terminal residue" evidence="8">
    <location>
        <position position="232"/>
    </location>
</feature>
<organism evidence="8 9">
    <name type="scientific">Orchesella cincta</name>
    <name type="common">Springtail</name>
    <name type="synonym">Podura cincta</name>
    <dbReference type="NCBI Taxonomy" id="48709"/>
    <lineage>
        <taxon>Eukaryota</taxon>
        <taxon>Metazoa</taxon>
        <taxon>Ecdysozoa</taxon>
        <taxon>Arthropoda</taxon>
        <taxon>Hexapoda</taxon>
        <taxon>Collembola</taxon>
        <taxon>Entomobryomorpha</taxon>
        <taxon>Entomobryoidea</taxon>
        <taxon>Orchesellidae</taxon>
        <taxon>Orchesellinae</taxon>
        <taxon>Orchesella</taxon>
    </lineage>
</organism>
<keyword evidence="5" id="KW-1133">Transmembrane helix</keyword>
<comment type="caution">
    <text evidence="8">The sequence shown here is derived from an EMBL/GenBank/DDBJ whole genome shotgun (WGS) entry which is preliminary data.</text>
</comment>
<evidence type="ECO:0000313" key="8">
    <source>
        <dbReference type="EMBL" id="ODM87463.1"/>
    </source>
</evidence>
<evidence type="ECO:0000256" key="3">
    <source>
        <dbReference type="ARBA" id="ARBA00022475"/>
    </source>
</evidence>
<dbReference type="STRING" id="48709.A0A1D2M3B6"/>
<dbReference type="InterPro" id="IPR002159">
    <property type="entry name" value="CD36_fam"/>
</dbReference>
<evidence type="ECO:0000256" key="1">
    <source>
        <dbReference type="ARBA" id="ARBA00004236"/>
    </source>
</evidence>
<keyword evidence="9" id="KW-1185">Reference proteome</keyword>
<name>A0A1D2M3B6_ORCCI</name>
<dbReference type="Proteomes" id="UP000094527">
    <property type="component" value="Unassembled WGS sequence"/>
</dbReference>
<proteinExistence type="inferred from homology"/>
<accession>A0A1D2M3B6</accession>
<evidence type="ECO:0000256" key="6">
    <source>
        <dbReference type="ARBA" id="ARBA00023136"/>
    </source>
</evidence>
<feature type="non-terminal residue" evidence="8">
    <location>
        <position position="1"/>
    </location>
</feature>
<dbReference type="OMA" id="MXEVANT"/>
<keyword evidence="6" id="KW-0472">Membrane</keyword>
<dbReference type="Pfam" id="PF01130">
    <property type="entry name" value="CD36"/>
    <property type="match status" value="1"/>
</dbReference>
<keyword evidence="7" id="KW-0325">Glycoprotein</keyword>
<dbReference type="GO" id="GO:0005886">
    <property type="term" value="C:plasma membrane"/>
    <property type="evidence" value="ECO:0007669"/>
    <property type="project" value="UniProtKB-SubCell"/>
</dbReference>
<evidence type="ECO:0000256" key="5">
    <source>
        <dbReference type="ARBA" id="ARBA00022989"/>
    </source>
</evidence>
<gene>
    <name evidence="8" type="ORF">Ocin01_19219</name>
</gene>
<reference evidence="8 9" key="1">
    <citation type="journal article" date="2016" name="Genome Biol. Evol.">
        <title>Gene Family Evolution Reflects Adaptation to Soil Environmental Stressors in the Genome of the Collembolan Orchesella cincta.</title>
        <authorList>
            <person name="Faddeeva-Vakhrusheva A."/>
            <person name="Derks M.F."/>
            <person name="Anvar S.Y."/>
            <person name="Agamennone V."/>
            <person name="Suring W."/>
            <person name="Smit S."/>
            <person name="van Straalen N.M."/>
            <person name="Roelofs D."/>
        </authorList>
    </citation>
    <scope>NUCLEOTIDE SEQUENCE [LARGE SCALE GENOMIC DNA]</scope>
    <source>
        <tissue evidence="8">Mixed pool</tissue>
    </source>
</reference>
<evidence type="ECO:0000256" key="7">
    <source>
        <dbReference type="ARBA" id="ARBA00023180"/>
    </source>
</evidence>
<evidence type="ECO:0000256" key="4">
    <source>
        <dbReference type="ARBA" id="ARBA00022692"/>
    </source>
</evidence>
<dbReference type="AlphaFoldDB" id="A0A1D2M3B6"/>
<protein>
    <submittedName>
        <fullName evidence="8">Protein croquemort</fullName>
    </submittedName>
</protein>
<keyword evidence="3" id="KW-1003">Cell membrane</keyword>
<dbReference type="GO" id="GO:0005737">
    <property type="term" value="C:cytoplasm"/>
    <property type="evidence" value="ECO:0007669"/>
    <property type="project" value="TreeGrafter"/>
</dbReference>
<dbReference type="EMBL" id="LJIJ01005242">
    <property type="protein sequence ID" value="ODM87463.1"/>
    <property type="molecule type" value="Genomic_DNA"/>
</dbReference>
<evidence type="ECO:0000313" key="9">
    <source>
        <dbReference type="Proteomes" id="UP000094527"/>
    </source>
</evidence>
<keyword evidence="4" id="KW-0812">Transmembrane</keyword>
<comment type="similarity">
    <text evidence="2">Belongs to the CD36 family.</text>
</comment>
<dbReference type="PANTHER" id="PTHR11923:SF93">
    <property type="entry name" value="GH07959P-RELATED"/>
    <property type="match status" value="1"/>
</dbReference>
<dbReference type="OrthoDB" id="514335at2759"/>
<dbReference type="GO" id="GO:0005044">
    <property type="term" value="F:scavenger receptor activity"/>
    <property type="evidence" value="ECO:0007669"/>
    <property type="project" value="TreeGrafter"/>
</dbReference>